<accession>A0A5N5W186</accession>
<dbReference type="OrthoDB" id="4115547at2"/>
<sequence>MFGGFGLVSFPGPTPDVVLLENLSRATYVEGDGAQPFAHAVERIRAAASSVEDTLARITKLEEGHRK</sequence>
<proteinExistence type="predicted"/>
<evidence type="ECO:0000313" key="2">
    <source>
        <dbReference type="Proteomes" id="UP000327000"/>
    </source>
</evidence>
<keyword evidence="2" id="KW-1185">Reference proteome</keyword>
<organism evidence="1 2">
    <name type="scientific">Streptomyces mobaraensis</name>
    <name type="common">Streptoverticillium mobaraense</name>
    <dbReference type="NCBI Taxonomy" id="35621"/>
    <lineage>
        <taxon>Bacteria</taxon>
        <taxon>Bacillati</taxon>
        <taxon>Actinomycetota</taxon>
        <taxon>Actinomycetes</taxon>
        <taxon>Kitasatosporales</taxon>
        <taxon>Streptomycetaceae</taxon>
        <taxon>Streptomyces</taxon>
    </lineage>
</organism>
<gene>
    <name evidence="1" type="ORF">FRZ00_27110</name>
</gene>
<reference evidence="1 2" key="1">
    <citation type="journal article" date="2019" name="Microb. Cell Fact.">
        <title>Exploring novel herbicidin analogues by transcriptional regulator overexpression and MS/MS molecular networking.</title>
        <authorList>
            <person name="Shi Y."/>
            <person name="Gu R."/>
            <person name="Li Y."/>
            <person name="Wang X."/>
            <person name="Ren W."/>
            <person name="Li X."/>
            <person name="Wang L."/>
            <person name="Xie Y."/>
            <person name="Hong B."/>
        </authorList>
    </citation>
    <scope>NUCLEOTIDE SEQUENCE [LARGE SCALE GENOMIC DNA]</scope>
    <source>
        <strain evidence="1 2">US-43</strain>
    </source>
</reference>
<evidence type="ECO:0008006" key="3">
    <source>
        <dbReference type="Google" id="ProtNLM"/>
    </source>
</evidence>
<evidence type="ECO:0000313" key="1">
    <source>
        <dbReference type="EMBL" id="KAB7835559.1"/>
    </source>
</evidence>
<name>A0A5N5W186_STRMB</name>
<dbReference type="Proteomes" id="UP000327000">
    <property type="component" value="Unassembled WGS sequence"/>
</dbReference>
<dbReference type="AlphaFoldDB" id="A0A5N5W186"/>
<protein>
    <recommendedName>
        <fullName evidence="3">DUF5753 domain-containing protein</fullName>
    </recommendedName>
</protein>
<dbReference type="EMBL" id="VOKX01000107">
    <property type="protein sequence ID" value="KAB7835559.1"/>
    <property type="molecule type" value="Genomic_DNA"/>
</dbReference>
<comment type="caution">
    <text evidence="1">The sequence shown here is derived from an EMBL/GenBank/DDBJ whole genome shotgun (WGS) entry which is preliminary data.</text>
</comment>